<protein>
    <submittedName>
        <fullName evidence="1">Uncharacterized protein</fullName>
    </submittedName>
</protein>
<evidence type="ECO:0000313" key="2">
    <source>
        <dbReference type="Proteomes" id="UP000078541"/>
    </source>
</evidence>
<reference evidence="1 2" key="1">
    <citation type="submission" date="2016-03" db="EMBL/GenBank/DDBJ databases">
        <title>Trachymyrmex septentrionalis WGS genome.</title>
        <authorList>
            <person name="Nygaard S."/>
            <person name="Hu H."/>
            <person name="Boomsma J."/>
            <person name="Zhang G."/>
        </authorList>
    </citation>
    <scope>NUCLEOTIDE SEQUENCE [LARGE SCALE GENOMIC DNA]</scope>
    <source>
        <strain evidence="1">Tsep2-gDNA-1</strain>
        <tissue evidence="1">Whole body</tissue>
    </source>
</reference>
<dbReference type="EMBL" id="KQ981948">
    <property type="protein sequence ID" value="KYN32606.1"/>
    <property type="molecule type" value="Genomic_DNA"/>
</dbReference>
<feature type="non-terminal residue" evidence="1">
    <location>
        <position position="1"/>
    </location>
</feature>
<accession>A0A195EWS9</accession>
<sequence length="273" mass="31938">LFRTEHSKLLILEIQRSRTFKTRSRLSVNNLDIFSYVNSKFVYVEKHIKNQLTRLYQDIMKQKCALERQIPQNALPDTLATSKIYTTKDLDSMLNLLDEKSLNHIAESAARRVWQEFVTFGSASAGGLAIFIMAKLEKLIIVESKNAIINRYHPLIYMEETNIELIRELIDKSRKVNIVQANVNFAETYAIEMHNEYIYMRDSYLIFHANEQDANPAIAKTSDLRYPDDRVLKQYDKMSREKKWTGPHTVIEKHNDVNYTIKIGQKLIRVHAN</sequence>
<proteinExistence type="predicted"/>
<dbReference type="AlphaFoldDB" id="A0A195EWS9"/>
<gene>
    <name evidence="1" type="ORF">ALC56_13087</name>
</gene>
<dbReference type="Pfam" id="PF24664">
    <property type="entry name" value="Monjiviricetes_fusion"/>
    <property type="match status" value="2"/>
</dbReference>
<evidence type="ECO:0000313" key="1">
    <source>
        <dbReference type="EMBL" id="KYN32606.1"/>
    </source>
</evidence>
<keyword evidence="2" id="KW-1185">Reference proteome</keyword>
<dbReference type="Proteomes" id="UP000078541">
    <property type="component" value="Unassembled WGS sequence"/>
</dbReference>
<organism evidence="1 2">
    <name type="scientific">Trachymyrmex septentrionalis</name>
    <dbReference type="NCBI Taxonomy" id="34720"/>
    <lineage>
        <taxon>Eukaryota</taxon>
        <taxon>Metazoa</taxon>
        <taxon>Ecdysozoa</taxon>
        <taxon>Arthropoda</taxon>
        <taxon>Hexapoda</taxon>
        <taxon>Insecta</taxon>
        <taxon>Pterygota</taxon>
        <taxon>Neoptera</taxon>
        <taxon>Endopterygota</taxon>
        <taxon>Hymenoptera</taxon>
        <taxon>Apocrita</taxon>
        <taxon>Aculeata</taxon>
        <taxon>Formicoidea</taxon>
        <taxon>Formicidae</taxon>
        <taxon>Myrmicinae</taxon>
        <taxon>Trachymyrmex</taxon>
    </lineage>
</organism>
<name>A0A195EWS9_9HYME</name>
<dbReference type="STRING" id="34720.A0A195EWS9"/>